<keyword evidence="2" id="KW-1185">Reference proteome</keyword>
<protein>
    <submittedName>
        <fullName evidence="1">OLC1v1031772C1</fullName>
    </submittedName>
</protein>
<accession>A0AAV1CK31</accession>
<dbReference type="EMBL" id="OX459119">
    <property type="protein sequence ID" value="CAI9095766.1"/>
    <property type="molecule type" value="Genomic_DNA"/>
</dbReference>
<dbReference type="Proteomes" id="UP001161247">
    <property type="component" value="Chromosome 2"/>
</dbReference>
<evidence type="ECO:0000313" key="1">
    <source>
        <dbReference type="EMBL" id="CAI9095766.1"/>
    </source>
</evidence>
<proteinExistence type="predicted"/>
<dbReference type="PANTHER" id="PTHR15140">
    <property type="entry name" value="TUBULIN-SPECIFIC CHAPERONE E"/>
    <property type="match status" value="1"/>
</dbReference>
<reference evidence="1" key="1">
    <citation type="submission" date="2023-03" db="EMBL/GenBank/DDBJ databases">
        <authorList>
            <person name="Julca I."/>
        </authorList>
    </citation>
    <scope>NUCLEOTIDE SEQUENCE</scope>
</reference>
<sequence length="125" mass="14356">MEEEDEEEFSKLKFLKLSSMLLRSWNASSNNQFGCLEKLELSGCWNLKEIPSCVESIPMLRMMEVNDCDKTVGELVNKVKEVQMVEYGNSDLKHAPVAESYARIFFRNAVAAGEIYHFRIGREVV</sequence>
<gene>
    <name evidence="1" type="ORF">OLC1_LOCUS6663</name>
</gene>
<evidence type="ECO:0000313" key="2">
    <source>
        <dbReference type="Proteomes" id="UP001161247"/>
    </source>
</evidence>
<dbReference type="Gene3D" id="3.80.10.10">
    <property type="entry name" value="Ribonuclease Inhibitor"/>
    <property type="match status" value="1"/>
</dbReference>
<organism evidence="1 2">
    <name type="scientific">Oldenlandia corymbosa var. corymbosa</name>
    <dbReference type="NCBI Taxonomy" id="529605"/>
    <lineage>
        <taxon>Eukaryota</taxon>
        <taxon>Viridiplantae</taxon>
        <taxon>Streptophyta</taxon>
        <taxon>Embryophyta</taxon>
        <taxon>Tracheophyta</taxon>
        <taxon>Spermatophyta</taxon>
        <taxon>Magnoliopsida</taxon>
        <taxon>eudicotyledons</taxon>
        <taxon>Gunneridae</taxon>
        <taxon>Pentapetalae</taxon>
        <taxon>asterids</taxon>
        <taxon>lamiids</taxon>
        <taxon>Gentianales</taxon>
        <taxon>Rubiaceae</taxon>
        <taxon>Rubioideae</taxon>
        <taxon>Spermacoceae</taxon>
        <taxon>Hedyotis-Oldenlandia complex</taxon>
        <taxon>Oldenlandia</taxon>
    </lineage>
</organism>
<dbReference type="InterPro" id="IPR032675">
    <property type="entry name" value="LRR_dom_sf"/>
</dbReference>
<name>A0AAV1CK31_OLDCO</name>
<dbReference type="SUPFAM" id="SSF52047">
    <property type="entry name" value="RNI-like"/>
    <property type="match status" value="1"/>
</dbReference>
<dbReference type="PANTHER" id="PTHR15140:SF37">
    <property type="entry name" value="UBIQUITIN-LIKE DOMAIN-CONTAINING PROTEIN"/>
    <property type="match status" value="1"/>
</dbReference>
<dbReference type="AlphaFoldDB" id="A0AAV1CK31"/>